<evidence type="ECO:0000313" key="2">
    <source>
        <dbReference type="EMBL" id="KAL3694478.1"/>
    </source>
</evidence>
<proteinExistence type="predicted"/>
<evidence type="ECO:0000256" key="1">
    <source>
        <dbReference type="SAM" id="MobiDB-lite"/>
    </source>
</evidence>
<reference evidence="2 3" key="1">
    <citation type="submission" date="2024-09" db="EMBL/GenBank/DDBJ databases">
        <title>Chromosome-scale assembly of Riccia sorocarpa.</title>
        <authorList>
            <person name="Paukszto L."/>
        </authorList>
    </citation>
    <scope>NUCLEOTIDE SEQUENCE [LARGE SCALE GENOMIC DNA]</scope>
    <source>
        <strain evidence="2">LP-2024</strain>
        <tissue evidence="2">Aerial parts of the thallus</tissue>
    </source>
</reference>
<feature type="region of interest" description="Disordered" evidence="1">
    <location>
        <begin position="1"/>
        <end position="22"/>
    </location>
</feature>
<name>A0ABD3HSU8_9MARC</name>
<sequence>MDMASVASATPISGRPKRRLSSRNMNASGYGAAVANGAYATVANIVRELLGLEMMIPGQMYWRLSGTNISSCVSEGDESMGCGNRIIQRGITRKLQKFFTHEGKGWEALYTGATTCRGFCVRIRKGDTD</sequence>
<evidence type="ECO:0000313" key="3">
    <source>
        <dbReference type="Proteomes" id="UP001633002"/>
    </source>
</evidence>
<dbReference type="Proteomes" id="UP001633002">
    <property type="component" value="Unassembled WGS sequence"/>
</dbReference>
<dbReference type="AlphaFoldDB" id="A0ABD3HSU8"/>
<organism evidence="2 3">
    <name type="scientific">Riccia sorocarpa</name>
    <dbReference type="NCBI Taxonomy" id="122646"/>
    <lineage>
        <taxon>Eukaryota</taxon>
        <taxon>Viridiplantae</taxon>
        <taxon>Streptophyta</taxon>
        <taxon>Embryophyta</taxon>
        <taxon>Marchantiophyta</taxon>
        <taxon>Marchantiopsida</taxon>
        <taxon>Marchantiidae</taxon>
        <taxon>Marchantiales</taxon>
        <taxon>Ricciaceae</taxon>
        <taxon>Riccia</taxon>
    </lineage>
</organism>
<protein>
    <submittedName>
        <fullName evidence="2">Uncharacterized protein</fullName>
    </submittedName>
</protein>
<gene>
    <name evidence="2" type="ORF">R1sor_008129</name>
</gene>
<accession>A0ABD3HSU8</accession>
<keyword evidence="3" id="KW-1185">Reference proteome</keyword>
<dbReference type="EMBL" id="JBJQOH010000003">
    <property type="protein sequence ID" value="KAL3694478.1"/>
    <property type="molecule type" value="Genomic_DNA"/>
</dbReference>
<comment type="caution">
    <text evidence="2">The sequence shown here is derived from an EMBL/GenBank/DDBJ whole genome shotgun (WGS) entry which is preliminary data.</text>
</comment>